<dbReference type="PANTHER" id="PTHR43941:SF1">
    <property type="entry name" value="STRUCTURAL MAINTENANCE OF CHROMOSOMES PROTEIN 2"/>
    <property type="match status" value="1"/>
</dbReference>
<dbReference type="GeneID" id="3548457"/>
<feature type="compositionally biased region" description="Low complexity" evidence="2">
    <location>
        <begin position="139"/>
        <end position="148"/>
    </location>
</feature>
<keyword evidence="3" id="KW-1133">Transmembrane helix</keyword>
<dbReference type="PANTHER" id="PTHR43941">
    <property type="entry name" value="STRUCTURAL MAINTENANCE OF CHROMOSOMES PROTEIN 2"/>
    <property type="match status" value="1"/>
</dbReference>
<evidence type="ECO:0000313" key="4">
    <source>
        <dbReference type="EMBL" id="EAN94698.1"/>
    </source>
</evidence>
<feature type="compositionally biased region" description="Basic and acidic residues" evidence="2">
    <location>
        <begin position="373"/>
        <end position="388"/>
    </location>
</feature>
<feature type="region of interest" description="Disordered" evidence="2">
    <location>
        <begin position="359"/>
        <end position="408"/>
    </location>
</feature>
<dbReference type="SMR" id="Q4DQ84"/>
<reference evidence="4 5" key="1">
    <citation type="journal article" date="2005" name="Science">
        <title>The genome sequence of Trypanosoma cruzi, etiologic agent of Chagas disease.</title>
        <authorList>
            <person name="El-Sayed N.M."/>
            <person name="Myler P.J."/>
            <person name="Bartholomeu D.C."/>
            <person name="Nilsson D."/>
            <person name="Aggarwal G."/>
            <person name="Tran A.N."/>
            <person name="Ghedin E."/>
            <person name="Worthey E.A."/>
            <person name="Delcher A.L."/>
            <person name="Blandin G."/>
            <person name="Westenberger S.J."/>
            <person name="Caler E."/>
            <person name="Cerqueira G.C."/>
            <person name="Branche C."/>
            <person name="Haas B."/>
            <person name="Anupama A."/>
            <person name="Arner E."/>
            <person name="Aslund L."/>
            <person name="Attipoe P."/>
            <person name="Bontempi E."/>
            <person name="Bringaud F."/>
            <person name="Burton P."/>
            <person name="Cadag E."/>
            <person name="Campbell D.A."/>
            <person name="Carrington M."/>
            <person name="Crabtree J."/>
            <person name="Darban H."/>
            <person name="da Silveira J.F."/>
            <person name="de Jong P."/>
            <person name="Edwards K."/>
            <person name="Englund P.T."/>
            <person name="Fazelina G."/>
            <person name="Feldblyum T."/>
            <person name="Ferella M."/>
            <person name="Frasch A.C."/>
            <person name="Gull K."/>
            <person name="Horn D."/>
            <person name="Hou L."/>
            <person name="Huang Y."/>
            <person name="Kindlund E."/>
            <person name="Klingbeil M."/>
            <person name="Kluge S."/>
            <person name="Koo H."/>
            <person name="Lacerda D."/>
            <person name="Levin M.J."/>
            <person name="Lorenzi H."/>
            <person name="Louie T."/>
            <person name="Machado C.R."/>
            <person name="McCulloch R."/>
            <person name="McKenna A."/>
            <person name="Mizuno Y."/>
            <person name="Mottram J.C."/>
            <person name="Nelson S."/>
            <person name="Ochaya S."/>
            <person name="Osoegawa K."/>
            <person name="Pai G."/>
            <person name="Parsons M."/>
            <person name="Pentony M."/>
            <person name="Pettersson U."/>
            <person name="Pop M."/>
            <person name="Ramirez J.L."/>
            <person name="Rinta J."/>
            <person name="Robertson L."/>
            <person name="Salzberg S.L."/>
            <person name="Sanchez D.O."/>
            <person name="Seyler A."/>
            <person name="Sharma R."/>
            <person name="Shetty J."/>
            <person name="Simpson A.J."/>
            <person name="Sisk E."/>
            <person name="Tammi M.T."/>
            <person name="Tarleton R."/>
            <person name="Teixeira S."/>
            <person name="Van Aken S."/>
            <person name="Vogt C."/>
            <person name="Ward P.N."/>
            <person name="Wickstead B."/>
            <person name="Wortman J."/>
            <person name="White O."/>
            <person name="Fraser C.M."/>
            <person name="Stuart K.D."/>
            <person name="Andersson B."/>
        </authorList>
    </citation>
    <scope>NUCLEOTIDE SEQUENCE [LARGE SCALE GENOMIC DNA]</scope>
    <source>
        <strain evidence="4 5">CL Brener</strain>
    </source>
</reference>
<evidence type="ECO:0000256" key="1">
    <source>
        <dbReference type="SAM" id="Coils"/>
    </source>
</evidence>
<feature type="compositionally biased region" description="Polar residues" evidence="2">
    <location>
        <begin position="394"/>
        <end position="405"/>
    </location>
</feature>
<sequence>MHACPCLCNAYLFIVVVLFCFCFFFVFCCCCPVDAVRLVTRWENSQQWGWGKKKKKKKGREVWTSDCLFAFKKKVTCEFTRRERGRERKRGEIKIMNGGDDDAHNASVIASVFRRHRYPFHPVTVERLLCTFEQLLESLPSSSSSSPSITEKKVGVEEEEYGEKGEKRRSAIPSIGTEVMPPVAAALDSNNNGASHDHPDGGMSDDGNGPFCALYAKLQALLEQHREVRRLCLEKESQRQLQMYPAPFVISVGAEERVHASSHVSMIISTVGNTLPPSQRCGSPRKGNRQFMSAQHQREMNYLLHVVHAAYVETQRWQSRCKELQVELDGTKSQCGELMAEVDELRVLLAQERMMSQQLLQQQQQQEEEEKLEDEKKEEEKEKEKEGGGGEINVSLNSAGKTVNDNGIDKSPSVPGRVILSPLPVPATAHSPLFSPPCDVVTTPPESHLERLAREDFVSPPHSAPDGNDPNDAIAAAAAAHWRSSLFTSPLPVTFARPSLSSLQAARQAVAATNTGVKTKDVASAARGRHGGDRRHVHNKGDGDNPDHDAVALRLLRRLVPDVSDGLLNVSVGVYEGVYKLATRCRRAEEGSRRHLKRLRELEAQAATVPRLEECLQRQTRLSSTLHCRVEEKEDMLRQLKVRLAAADRDIAELKRQLAEHQQREEPNEAGEEEEAGGRGKGTDQQPEERSAIERQQSCENGDARQHRCRGAGPTPKLAYVNAPHGRMKKRRNDGGKALLSERARADNAEAELSRAQQELACAQNELQEGKHLLACLVRDGQRELPEYNNTDIKEEGDEHSSTVPTMTQSQVACGSDIMDLPEPQPPQFPSPSVPQQETTPTAAVAVAAQPCELSKVHAMGQISECSSFLLSICPSLPSGEGELAVLLPIMGSQCDQKEWEEEQQKPTPNARKPKKKNRSKWEMELEEDDTVAPWGDW</sequence>
<dbReference type="InParanoid" id="Q4DQ84"/>
<feature type="region of interest" description="Disordered" evidence="2">
    <location>
        <begin position="817"/>
        <end position="837"/>
    </location>
</feature>
<gene>
    <name evidence="4" type="ORF">Tc00.1047053508387.150</name>
</gene>
<evidence type="ECO:0000256" key="3">
    <source>
        <dbReference type="SAM" id="Phobius"/>
    </source>
</evidence>
<dbReference type="EMBL" id="AAHK01000258">
    <property type="protein sequence ID" value="EAN94698.1"/>
    <property type="molecule type" value="Genomic_DNA"/>
</dbReference>
<feature type="region of interest" description="Disordered" evidence="2">
    <location>
        <begin position="898"/>
        <end position="938"/>
    </location>
</feature>
<feature type="compositionally biased region" description="Pro residues" evidence="2">
    <location>
        <begin position="823"/>
        <end position="833"/>
    </location>
</feature>
<feature type="compositionally biased region" description="Basic and acidic residues" evidence="2">
    <location>
        <begin position="676"/>
        <end position="693"/>
    </location>
</feature>
<proteinExistence type="predicted"/>
<dbReference type="PaxDb" id="353153-Q4DQ84"/>
<feature type="compositionally biased region" description="Basic and acidic residues" evidence="2">
    <location>
        <begin position="658"/>
        <end position="667"/>
    </location>
</feature>
<feature type="region of interest" description="Disordered" evidence="2">
    <location>
        <begin position="139"/>
        <end position="168"/>
    </location>
</feature>
<keyword evidence="3" id="KW-0472">Membrane</keyword>
<keyword evidence="1" id="KW-0175">Coiled coil</keyword>
<feature type="region of interest" description="Disordered" evidence="2">
    <location>
        <begin position="516"/>
        <end position="546"/>
    </location>
</feature>
<comment type="caution">
    <text evidence="4">The sequence shown here is derived from an EMBL/GenBank/DDBJ whole genome shotgun (WGS) entry which is preliminary data.</text>
</comment>
<keyword evidence="3" id="KW-0812">Transmembrane</keyword>
<dbReference type="OMA" id="CEFTRRE"/>
<feature type="compositionally biased region" description="Basic residues" evidence="2">
    <location>
        <begin position="527"/>
        <end position="538"/>
    </location>
</feature>
<protein>
    <submittedName>
        <fullName evidence="4">Uncharacterized protein</fullName>
    </submittedName>
</protein>
<dbReference type="RefSeq" id="XP_816549.1">
    <property type="nucleotide sequence ID" value="XM_811456.1"/>
</dbReference>
<dbReference type="AlphaFoldDB" id="Q4DQ84"/>
<evidence type="ECO:0000256" key="2">
    <source>
        <dbReference type="SAM" id="MobiDB-lite"/>
    </source>
</evidence>
<feature type="transmembrane region" description="Helical" evidence="3">
    <location>
        <begin position="7"/>
        <end position="27"/>
    </location>
</feature>
<feature type="region of interest" description="Disordered" evidence="2">
    <location>
        <begin position="658"/>
        <end position="735"/>
    </location>
</feature>
<feature type="compositionally biased region" description="Basic and acidic residues" evidence="2">
    <location>
        <begin position="150"/>
        <end position="168"/>
    </location>
</feature>
<name>Q4DQ84_TRYCC</name>
<keyword evidence="5" id="KW-1185">Reference proteome</keyword>
<evidence type="ECO:0000313" key="5">
    <source>
        <dbReference type="Proteomes" id="UP000002296"/>
    </source>
</evidence>
<organism evidence="4 5">
    <name type="scientific">Trypanosoma cruzi (strain CL Brener)</name>
    <dbReference type="NCBI Taxonomy" id="353153"/>
    <lineage>
        <taxon>Eukaryota</taxon>
        <taxon>Discoba</taxon>
        <taxon>Euglenozoa</taxon>
        <taxon>Kinetoplastea</taxon>
        <taxon>Metakinetoplastina</taxon>
        <taxon>Trypanosomatida</taxon>
        <taxon>Trypanosomatidae</taxon>
        <taxon>Trypanosoma</taxon>
        <taxon>Schizotrypanum</taxon>
    </lineage>
</organism>
<dbReference type="KEGG" id="tcr:508387.150"/>
<feature type="coiled-coil region" evidence="1">
    <location>
        <begin position="739"/>
        <end position="773"/>
    </location>
</feature>
<dbReference type="Proteomes" id="UP000002296">
    <property type="component" value="Unassembled WGS sequence"/>
</dbReference>
<accession>Q4DQ84</accession>